<sequence length="143" mass="16058">MKTIIASLLTILSTLPLNWKLDFSQAQAEAESTHKMILLNFSGSDWCGPCVKLTKDVFGSAQFTDFAAENLVLVRADFPRQKKNQLDKNQIALNEKLAEQYNKKGIFPLTVLVDPKGKVLKEWEGYQPSVSDFIVDIRSHSGK</sequence>
<keyword evidence="4" id="KW-1185">Reference proteome</keyword>
<dbReference type="Gene3D" id="3.40.30.10">
    <property type="entry name" value="Glutaredoxin"/>
    <property type="match status" value="1"/>
</dbReference>
<feature type="domain" description="Thioredoxin" evidence="2">
    <location>
        <begin position="3"/>
        <end position="142"/>
    </location>
</feature>
<dbReference type="SUPFAM" id="SSF52833">
    <property type="entry name" value="Thioredoxin-like"/>
    <property type="match status" value="1"/>
</dbReference>
<dbReference type="InterPro" id="IPR013766">
    <property type="entry name" value="Thioredoxin_domain"/>
</dbReference>
<gene>
    <name evidence="3" type="ORF">ON006_13610</name>
</gene>
<dbReference type="InterPro" id="IPR051099">
    <property type="entry name" value="AGR/TXD"/>
</dbReference>
<evidence type="ECO:0000313" key="3">
    <source>
        <dbReference type="EMBL" id="WAC14973.1"/>
    </source>
</evidence>
<dbReference type="EMBL" id="CP112998">
    <property type="protein sequence ID" value="WAC14973.1"/>
    <property type="molecule type" value="Genomic_DNA"/>
</dbReference>
<name>A0A9E8SN78_9BACT</name>
<evidence type="ECO:0000256" key="1">
    <source>
        <dbReference type="ARBA" id="ARBA00022729"/>
    </source>
</evidence>
<dbReference type="Proteomes" id="UP001164653">
    <property type="component" value="Chromosome"/>
</dbReference>
<evidence type="ECO:0000259" key="2">
    <source>
        <dbReference type="PROSITE" id="PS51352"/>
    </source>
</evidence>
<organism evidence="3 4">
    <name type="scientific">Dyadobacter pollutisoli</name>
    <dbReference type="NCBI Taxonomy" id="2910158"/>
    <lineage>
        <taxon>Bacteria</taxon>
        <taxon>Pseudomonadati</taxon>
        <taxon>Bacteroidota</taxon>
        <taxon>Cytophagia</taxon>
        <taxon>Cytophagales</taxon>
        <taxon>Spirosomataceae</taxon>
        <taxon>Dyadobacter</taxon>
    </lineage>
</organism>
<dbReference type="KEGG" id="dpf:ON006_13610"/>
<protein>
    <submittedName>
        <fullName evidence="3">Thioredoxin family protein</fullName>
    </submittedName>
</protein>
<dbReference type="Pfam" id="PF13899">
    <property type="entry name" value="Thioredoxin_7"/>
    <property type="match status" value="1"/>
</dbReference>
<evidence type="ECO:0000313" key="4">
    <source>
        <dbReference type="Proteomes" id="UP001164653"/>
    </source>
</evidence>
<dbReference type="PANTHER" id="PTHR15337">
    <property type="entry name" value="ANTERIOR GRADIENT PROTEIN-RELATED"/>
    <property type="match status" value="1"/>
</dbReference>
<dbReference type="InterPro" id="IPR036249">
    <property type="entry name" value="Thioredoxin-like_sf"/>
</dbReference>
<dbReference type="PANTHER" id="PTHR15337:SF11">
    <property type="entry name" value="THIOREDOXIN DOMAIN-CONTAINING PROTEIN"/>
    <property type="match status" value="1"/>
</dbReference>
<keyword evidence="1" id="KW-0732">Signal</keyword>
<dbReference type="AlphaFoldDB" id="A0A9E8SN78"/>
<accession>A0A9E8SN78</accession>
<dbReference type="PROSITE" id="PS51352">
    <property type="entry name" value="THIOREDOXIN_2"/>
    <property type="match status" value="1"/>
</dbReference>
<reference evidence="3" key="1">
    <citation type="submission" date="2022-11" db="EMBL/GenBank/DDBJ databases">
        <title>Dyadobacter pollutisoli sp. nov., isolated from plastic dumped soil.</title>
        <authorList>
            <person name="Kim J.M."/>
            <person name="Kim K.R."/>
            <person name="Lee J.K."/>
            <person name="Hao L."/>
            <person name="Jeon C.O."/>
        </authorList>
    </citation>
    <scope>NUCLEOTIDE SEQUENCE</scope>
    <source>
        <strain evidence="3">U1</strain>
    </source>
</reference>
<dbReference type="RefSeq" id="WP_244820340.1">
    <property type="nucleotide sequence ID" value="NZ_CP112998.1"/>
</dbReference>
<proteinExistence type="predicted"/>